<dbReference type="Gene3D" id="3.40.50.1820">
    <property type="entry name" value="alpha/beta hydrolase"/>
    <property type="match status" value="1"/>
</dbReference>
<accession>A0A3E0WC27</accession>
<dbReference type="AlphaFoldDB" id="A0A3E0WC27"/>
<dbReference type="GO" id="GO:0016787">
    <property type="term" value="F:hydrolase activity"/>
    <property type="evidence" value="ECO:0007669"/>
    <property type="project" value="InterPro"/>
</dbReference>
<reference evidence="2 3" key="1">
    <citation type="submission" date="2017-04" db="EMBL/GenBank/DDBJ databases">
        <title>Comparative genome analysis of Subtercola boreus.</title>
        <authorList>
            <person name="Cho Y.-J."/>
            <person name="Cho A."/>
            <person name="Kim O.-S."/>
            <person name="Lee J.-I."/>
        </authorList>
    </citation>
    <scope>NUCLEOTIDE SEQUENCE [LARGE SCALE GENOMIC DNA]</scope>
    <source>
        <strain evidence="2 3">P28004</strain>
    </source>
</reference>
<organism evidence="2 3">
    <name type="scientific">Subtercola boreus</name>
    <dbReference type="NCBI Taxonomy" id="120213"/>
    <lineage>
        <taxon>Bacteria</taxon>
        <taxon>Bacillati</taxon>
        <taxon>Actinomycetota</taxon>
        <taxon>Actinomycetes</taxon>
        <taxon>Micrococcales</taxon>
        <taxon>Microbacteriaceae</taxon>
        <taxon>Subtercola</taxon>
    </lineage>
</organism>
<comment type="caution">
    <text evidence="2">The sequence shown here is derived from an EMBL/GenBank/DDBJ whole genome shotgun (WGS) entry which is preliminary data.</text>
</comment>
<name>A0A3E0WC27_9MICO</name>
<feature type="domain" description="Alpha/beta hydrolase fold-3" evidence="1">
    <location>
        <begin position="2"/>
        <end position="48"/>
    </location>
</feature>
<proteinExistence type="predicted"/>
<gene>
    <name evidence="2" type="ORF">B7R25_08910</name>
</gene>
<sequence>MLGDLDTNDTLCRDLCRKAGASVVSVDCRLAPEHPYPAAIDDGIAALR</sequence>
<evidence type="ECO:0000313" key="2">
    <source>
        <dbReference type="EMBL" id="RFA26960.1"/>
    </source>
</evidence>
<dbReference type="SUPFAM" id="SSF53474">
    <property type="entry name" value="alpha/beta-Hydrolases"/>
    <property type="match status" value="1"/>
</dbReference>
<evidence type="ECO:0000259" key="1">
    <source>
        <dbReference type="Pfam" id="PF07859"/>
    </source>
</evidence>
<dbReference type="InterPro" id="IPR013094">
    <property type="entry name" value="AB_hydrolase_3"/>
</dbReference>
<dbReference type="Proteomes" id="UP000257080">
    <property type="component" value="Unassembled WGS sequence"/>
</dbReference>
<dbReference type="EMBL" id="NBXE01000022">
    <property type="protein sequence ID" value="RFA26960.1"/>
    <property type="molecule type" value="Genomic_DNA"/>
</dbReference>
<protein>
    <recommendedName>
        <fullName evidence="1">Alpha/beta hydrolase fold-3 domain-containing protein</fullName>
    </recommendedName>
</protein>
<evidence type="ECO:0000313" key="3">
    <source>
        <dbReference type="Proteomes" id="UP000257080"/>
    </source>
</evidence>
<dbReference type="InterPro" id="IPR029058">
    <property type="entry name" value="AB_hydrolase_fold"/>
</dbReference>
<dbReference type="Pfam" id="PF07859">
    <property type="entry name" value="Abhydrolase_3"/>
    <property type="match status" value="1"/>
</dbReference>